<dbReference type="PANTHER" id="PTHR45635:SF14">
    <property type="entry name" value="ADP_ATP TRANSLOCASE"/>
    <property type="match status" value="1"/>
</dbReference>
<feature type="non-terminal residue" evidence="11">
    <location>
        <position position="107"/>
    </location>
</feature>
<evidence type="ECO:0000256" key="5">
    <source>
        <dbReference type="ARBA" id="ARBA00022737"/>
    </source>
</evidence>
<comment type="function">
    <text evidence="10">Catalyzes the exchange of ADP and ATP across the membrane.</text>
</comment>
<dbReference type="EMBL" id="BTRK01000004">
    <property type="protein sequence ID" value="GMR50396.1"/>
    <property type="molecule type" value="Genomic_DNA"/>
</dbReference>
<evidence type="ECO:0000256" key="6">
    <source>
        <dbReference type="ARBA" id="ARBA00022792"/>
    </source>
</evidence>
<dbReference type="GO" id="GO:1990544">
    <property type="term" value="P:mitochondrial ATP transmembrane transport"/>
    <property type="evidence" value="ECO:0007669"/>
    <property type="project" value="InterPro"/>
</dbReference>
<keyword evidence="7" id="KW-1133">Transmembrane helix</keyword>
<evidence type="ECO:0000256" key="1">
    <source>
        <dbReference type="ARBA" id="ARBA00004448"/>
    </source>
</evidence>
<feature type="non-terminal residue" evidence="11">
    <location>
        <position position="1"/>
    </location>
</feature>
<proteinExistence type="inferred from homology"/>
<evidence type="ECO:0000256" key="4">
    <source>
        <dbReference type="ARBA" id="ARBA00022692"/>
    </source>
</evidence>
<keyword evidence="3 10" id="KW-0813">Transport</keyword>
<dbReference type="PANTHER" id="PTHR45635">
    <property type="entry name" value="ADP,ATP CARRIER PROTEIN 1-RELATED-RELATED"/>
    <property type="match status" value="1"/>
</dbReference>
<evidence type="ECO:0000256" key="7">
    <source>
        <dbReference type="ARBA" id="ARBA00022989"/>
    </source>
</evidence>
<comment type="similarity">
    <text evidence="2 10">Belongs to the mitochondrial carrier (TC 2.A.29) family.</text>
</comment>
<evidence type="ECO:0000256" key="2">
    <source>
        <dbReference type="ARBA" id="ARBA00006375"/>
    </source>
</evidence>
<accession>A0AAN5CTJ6</accession>
<evidence type="ECO:0000256" key="10">
    <source>
        <dbReference type="RuleBase" id="RU368008"/>
    </source>
</evidence>
<comment type="subunit">
    <text evidence="10">Monomer.</text>
</comment>
<evidence type="ECO:0000256" key="9">
    <source>
        <dbReference type="ARBA" id="ARBA00023136"/>
    </source>
</evidence>
<keyword evidence="8" id="KW-0496">Mitochondrion</keyword>
<protein>
    <recommendedName>
        <fullName evidence="10">ADP/ATP translocase</fullName>
    </recommendedName>
    <alternativeName>
        <fullName evidence="10">ADP,ATP carrier protein</fullName>
    </alternativeName>
</protein>
<dbReference type="GO" id="GO:0005743">
    <property type="term" value="C:mitochondrial inner membrane"/>
    <property type="evidence" value="ECO:0007669"/>
    <property type="project" value="UniProtKB-SubCell"/>
</dbReference>
<reference evidence="12" key="1">
    <citation type="submission" date="2022-10" db="EMBL/GenBank/DDBJ databases">
        <title>Genome assembly of Pristionchus species.</title>
        <authorList>
            <person name="Yoshida K."/>
            <person name="Sommer R.J."/>
        </authorList>
    </citation>
    <scope>NUCLEOTIDE SEQUENCE [LARGE SCALE GENOMIC DNA]</scope>
    <source>
        <strain evidence="12">RS5460</strain>
    </source>
</reference>
<dbReference type="Proteomes" id="UP001328107">
    <property type="component" value="Unassembled WGS sequence"/>
</dbReference>
<dbReference type="GO" id="GO:0140021">
    <property type="term" value="P:mitochondrial ADP transmembrane transport"/>
    <property type="evidence" value="ECO:0007669"/>
    <property type="project" value="InterPro"/>
</dbReference>
<keyword evidence="6" id="KW-0999">Mitochondrion inner membrane</keyword>
<organism evidence="11 12">
    <name type="scientific">Pristionchus mayeri</name>
    <dbReference type="NCBI Taxonomy" id="1317129"/>
    <lineage>
        <taxon>Eukaryota</taxon>
        <taxon>Metazoa</taxon>
        <taxon>Ecdysozoa</taxon>
        <taxon>Nematoda</taxon>
        <taxon>Chromadorea</taxon>
        <taxon>Rhabditida</taxon>
        <taxon>Rhabditina</taxon>
        <taxon>Diplogasteromorpha</taxon>
        <taxon>Diplogasteroidea</taxon>
        <taxon>Neodiplogasteridae</taxon>
        <taxon>Pristionchus</taxon>
    </lineage>
</organism>
<dbReference type="InterPro" id="IPR023395">
    <property type="entry name" value="MCP_dom_sf"/>
</dbReference>
<keyword evidence="5" id="KW-0677">Repeat</keyword>
<keyword evidence="9" id="KW-0472">Membrane</keyword>
<evidence type="ECO:0000313" key="11">
    <source>
        <dbReference type="EMBL" id="GMR50396.1"/>
    </source>
</evidence>
<dbReference type="AlphaFoldDB" id="A0AAN5CTJ6"/>
<comment type="subcellular location">
    <subcellularLocation>
        <location evidence="10">Membrane</location>
        <topology evidence="10">Multi-pass membrane protein</topology>
    </subcellularLocation>
    <subcellularLocation>
        <location evidence="1">Mitochondrion inner membrane</location>
        <topology evidence="1">Multi-pass membrane protein</topology>
    </subcellularLocation>
</comment>
<name>A0AAN5CTJ6_9BILA</name>
<comment type="caution">
    <text evidence="11">The sequence shown here is derived from an EMBL/GenBank/DDBJ whole genome shotgun (WGS) entry which is preliminary data.</text>
</comment>
<gene>
    <name evidence="11" type="ORF">PMAYCL1PPCAC_20591</name>
</gene>
<dbReference type="SUPFAM" id="SSF103506">
    <property type="entry name" value="Mitochondrial carrier"/>
    <property type="match status" value="1"/>
</dbReference>
<evidence type="ECO:0000313" key="12">
    <source>
        <dbReference type="Proteomes" id="UP001328107"/>
    </source>
</evidence>
<evidence type="ECO:0000256" key="3">
    <source>
        <dbReference type="ARBA" id="ARBA00022448"/>
    </source>
</evidence>
<keyword evidence="12" id="KW-1185">Reference proteome</keyword>
<sequence>ICSESYTMADADDGWPAEVPEKRIGKVFDATKFLLDLVSGGAVAAMAKTAAVPISGNLASVVRYAPTLGLNIAFKEQYRNHYAQYVDKNESFMRFAFGNFMSGGVAG</sequence>
<evidence type="ECO:0000256" key="8">
    <source>
        <dbReference type="ARBA" id="ARBA00023128"/>
    </source>
</evidence>
<dbReference type="GO" id="GO:0005471">
    <property type="term" value="F:ATP:ADP antiporter activity"/>
    <property type="evidence" value="ECO:0007669"/>
    <property type="project" value="UniProtKB-UniRule"/>
</dbReference>
<dbReference type="InterPro" id="IPR002113">
    <property type="entry name" value="ADT_euk_type"/>
</dbReference>
<dbReference type="Gene3D" id="1.50.40.10">
    <property type="entry name" value="Mitochondrial carrier domain"/>
    <property type="match status" value="1"/>
</dbReference>
<keyword evidence="4" id="KW-0812">Transmembrane</keyword>